<name>A0ABZ3ETY9_9FIRM</name>
<evidence type="ECO:0008006" key="4">
    <source>
        <dbReference type="Google" id="ProtNLM"/>
    </source>
</evidence>
<dbReference type="Proteomes" id="UP001451571">
    <property type="component" value="Chromosome"/>
</dbReference>
<sequence length="280" mass="31800">MLGKLFKYEWRSFWKVPAAINVFLLIITLIGAISLISPFWELNFEIMDTLMVFAIMFYYLAIMAGAIAVAVYIAIRFYKNVYTDEGYLTHTLPVAPRDIIFSKLFVSVIWSIITGIVICISVFFILFAAMKDYINTDEFVTVWQELQRDVLPVVEEAFGMNLFVFALFVILIMIVNTFFSIFMTYSAISLGQMFTKHKVAGAVIWYVAEYVIVQFGSSMLMNIPLLGLISEPYAAAAMTPSDVGAMVKLMLIGSVILSIIIGALLYLLTEYMMRRRLNLD</sequence>
<feature type="transmembrane region" description="Helical" evidence="1">
    <location>
        <begin position="249"/>
        <end position="268"/>
    </location>
</feature>
<feature type="transmembrane region" description="Helical" evidence="1">
    <location>
        <begin position="20"/>
        <end position="40"/>
    </location>
</feature>
<feature type="transmembrane region" description="Helical" evidence="1">
    <location>
        <begin position="203"/>
        <end position="229"/>
    </location>
</feature>
<feature type="transmembrane region" description="Helical" evidence="1">
    <location>
        <begin position="162"/>
        <end position="182"/>
    </location>
</feature>
<evidence type="ECO:0000313" key="2">
    <source>
        <dbReference type="EMBL" id="XAH73084.1"/>
    </source>
</evidence>
<evidence type="ECO:0000256" key="1">
    <source>
        <dbReference type="SAM" id="Phobius"/>
    </source>
</evidence>
<gene>
    <name evidence="2" type="ORF">V6984_16465</name>
</gene>
<feature type="transmembrane region" description="Helical" evidence="1">
    <location>
        <begin position="104"/>
        <end position="130"/>
    </location>
</feature>
<keyword evidence="1" id="KW-0472">Membrane</keyword>
<keyword evidence="3" id="KW-1185">Reference proteome</keyword>
<dbReference type="EMBL" id="CP146256">
    <property type="protein sequence ID" value="XAH73084.1"/>
    <property type="molecule type" value="Genomic_DNA"/>
</dbReference>
<reference evidence="2 3" key="1">
    <citation type="submission" date="2024-02" db="EMBL/GenBank/DDBJ databases">
        <title>Bacterial strain from lacustrine sediment.</title>
        <authorList>
            <person name="Petit C."/>
            <person name="Fadhlaoui K."/>
        </authorList>
    </citation>
    <scope>NUCLEOTIDE SEQUENCE [LARGE SCALE GENOMIC DNA]</scope>
    <source>
        <strain evidence="2 3">IPX-CK</strain>
    </source>
</reference>
<accession>A0ABZ3ETY9</accession>
<proteinExistence type="predicted"/>
<organism evidence="2 3">
    <name type="scientific">Kineothrix sedimenti</name>
    <dbReference type="NCBI Taxonomy" id="3123317"/>
    <lineage>
        <taxon>Bacteria</taxon>
        <taxon>Bacillati</taxon>
        <taxon>Bacillota</taxon>
        <taxon>Clostridia</taxon>
        <taxon>Lachnospirales</taxon>
        <taxon>Lachnospiraceae</taxon>
        <taxon>Kineothrix</taxon>
    </lineage>
</organism>
<keyword evidence="1" id="KW-1133">Transmembrane helix</keyword>
<protein>
    <recommendedName>
        <fullName evidence="4">ABC-2 family transporter</fullName>
    </recommendedName>
</protein>
<keyword evidence="1" id="KW-0812">Transmembrane</keyword>
<dbReference type="RefSeq" id="WP_342756692.1">
    <property type="nucleotide sequence ID" value="NZ_CP146256.1"/>
</dbReference>
<feature type="transmembrane region" description="Helical" evidence="1">
    <location>
        <begin position="52"/>
        <end position="75"/>
    </location>
</feature>
<evidence type="ECO:0000313" key="3">
    <source>
        <dbReference type="Proteomes" id="UP001451571"/>
    </source>
</evidence>